<name>A0ABW7QAE2_9MICO</name>
<evidence type="ECO:0000313" key="3">
    <source>
        <dbReference type="EMBL" id="MFH8251843.1"/>
    </source>
</evidence>
<gene>
    <name evidence="3" type="ORF">ACH3VR_15865</name>
</gene>
<dbReference type="InterPro" id="IPR000073">
    <property type="entry name" value="AB_hydrolase_1"/>
</dbReference>
<keyword evidence="4" id="KW-1185">Reference proteome</keyword>
<organism evidence="3 4">
    <name type="scientific">Microbacterium alkaliflavum</name>
    <dbReference type="NCBI Taxonomy" id="3248839"/>
    <lineage>
        <taxon>Bacteria</taxon>
        <taxon>Bacillati</taxon>
        <taxon>Actinomycetota</taxon>
        <taxon>Actinomycetes</taxon>
        <taxon>Micrococcales</taxon>
        <taxon>Microbacteriaceae</taxon>
        <taxon>Microbacterium</taxon>
    </lineage>
</organism>
<dbReference type="Gene3D" id="3.40.50.1820">
    <property type="entry name" value="alpha/beta hydrolase"/>
    <property type="match status" value="1"/>
</dbReference>
<sequence>MASLGRILSWWGNDYAYAAYWQVRGTLRPGRREDFRSGDARPIVVIPGVWEPWGFLGPIIEALHQAGHPVYAINRLGRNSRPVPDTAHVVASFIEEHDLRDVVIVAHSKGGLIGKYVMSEFDPDDRITSMVAICSPFAGSEYARYMTSRTLRAFSPSDPTTLMLQANLEINARITTIAGVFDPHIPTIVGLEGATNITLQDGGHFRLLDKPEVIDIVLEVARRPVEVQEDIVDDTLAAARDAAAGPVAEPHDIPVPPDADVARGSTPETPTVP</sequence>
<proteinExistence type="predicted"/>
<feature type="domain" description="AB hydrolase-1" evidence="2">
    <location>
        <begin position="46"/>
        <end position="144"/>
    </location>
</feature>
<dbReference type="InterPro" id="IPR029058">
    <property type="entry name" value="AB_hydrolase_fold"/>
</dbReference>
<feature type="region of interest" description="Disordered" evidence="1">
    <location>
        <begin position="241"/>
        <end position="273"/>
    </location>
</feature>
<reference evidence="3 4" key="1">
    <citation type="submission" date="2024-09" db="EMBL/GenBank/DDBJ databases">
        <authorList>
            <person name="Pan X."/>
        </authorList>
    </citation>
    <scope>NUCLEOTIDE SEQUENCE [LARGE SCALE GENOMIC DNA]</scope>
    <source>
        <strain evidence="3 4">B2969</strain>
    </source>
</reference>
<evidence type="ECO:0000259" key="2">
    <source>
        <dbReference type="Pfam" id="PF00561"/>
    </source>
</evidence>
<evidence type="ECO:0000313" key="4">
    <source>
        <dbReference type="Proteomes" id="UP001610861"/>
    </source>
</evidence>
<dbReference type="Proteomes" id="UP001610861">
    <property type="component" value="Unassembled WGS sequence"/>
</dbReference>
<dbReference type="RefSeq" id="WP_397557294.1">
    <property type="nucleotide sequence ID" value="NZ_JBIQWL010000006.1"/>
</dbReference>
<comment type="caution">
    <text evidence="3">The sequence shown here is derived from an EMBL/GenBank/DDBJ whole genome shotgun (WGS) entry which is preliminary data.</text>
</comment>
<evidence type="ECO:0000256" key="1">
    <source>
        <dbReference type="SAM" id="MobiDB-lite"/>
    </source>
</evidence>
<dbReference type="Pfam" id="PF00561">
    <property type="entry name" value="Abhydrolase_1"/>
    <property type="match status" value="1"/>
</dbReference>
<dbReference type="SUPFAM" id="SSF53474">
    <property type="entry name" value="alpha/beta-Hydrolases"/>
    <property type="match status" value="1"/>
</dbReference>
<dbReference type="EMBL" id="JBIQWL010000006">
    <property type="protein sequence ID" value="MFH8251843.1"/>
    <property type="molecule type" value="Genomic_DNA"/>
</dbReference>
<accession>A0ABW7QAE2</accession>
<protein>
    <submittedName>
        <fullName evidence="3">Esterase/lipase family protein</fullName>
    </submittedName>
</protein>